<evidence type="ECO:0000313" key="10">
    <source>
        <dbReference type="EMBL" id="HAR51206.1"/>
    </source>
</evidence>
<evidence type="ECO:0000256" key="1">
    <source>
        <dbReference type="ARBA" id="ARBA00001933"/>
    </source>
</evidence>
<dbReference type="GO" id="GO:0030170">
    <property type="term" value="F:pyridoxal phosphate binding"/>
    <property type="evidence" value="ECO:0007669"/>
    <property type="project" value="InterPro"/>
</dbReference>
<comment type="catalytic activity">
    <reaction evidence="7">
        <text>L-aspartate + 2-oxoglutarate = oxaloacetate + L-glutamate</text>
        <dbReference type="Rhea" id="RHEA:21824"/>
        <dbReference type="ChEBI" id="CHEBI:16452"/>
        <dbReference type="ChEBI" id="CHEBI:16810"/>
        <dbReference type="ChEBI" id="CHEBI:29985"/>
        <dbReference type="ChEBI" id="CHEBI:29991"/>
        <dbReference type="EC" id="2.6.1.1"/>
    </reaction>
</comment>
<comment type="caution">
    <text evidence="10">The sequence shown here is derived from an EMBL/GenBank/DDBJ whole genome shotgun (WGS) entry which is preliminary data.</text>
</comment>
<dbReference type="Gene3D" id="3.40.640.10">
    <property type="entry name" value="Type I PLP-dependent aspartate aminotransferase-like (Major domain)"/>
    <property type="match status" value="1"/>
</dbReference>
<comment type="similarity">
    <text evidence="2 8">Belongs to the class-I pyridoxal-phosphate-dependent aminotransferase family.</text>
</comment>
<evidence type="ECO:0000256" key="8">
    <source>
        <dbReference type="RuleBase" id="RU000481"/>
    </source>
</evidence>
<name>A0A348W9J4_9RHOB</name>
<dbReference type="PROSITE" id="PS00105">
    <property type="entry name" value="AA_TRANSFER_CLASS_1"/>
    <property type="match status" value="1"/>
</dbReference>
<dbReference type="Pfam" id="PF00155">
    <property type="entry name" value="Aminotran_1_2"/>
    <property type="match status" value="1"/>
</dbReference>
<accession>A0A348W9J4</accession>
<comment type="cofactor">
    <cofactor evidence="1 8">
        <name>pyridoxal 5'-phosphate</name>
        <dbReference type="ChEBI" id="CHEBI:597326"/>
    </cofactor>
</comment>
<keyword evidence="4 8" id="KW-0032">Aminotransferase</keyword>
<dbReference type="AlphaFoldDB" id="A0A348W9J4"/>
<dbReference type="InterPro" id="IPR015424">
    <property type="entry name" value="PyrdxlP-dep_Trfase"/>
</dbReference>
<evidence type="ECO:0000256" key="3">
    <source>
        <dbReference type="ARBA" id="ARBA00011738"/>
    </source>
</evidence>
<dbReference type="PANTHER" id="PTHR46383">
    <property type="entry name" value="ASPARTATE AMINOTRANSFERASE"/>
    <property type="match status" value="1"/>
</dbReference>
<dbReference type="GO" id="GO:0006520">
    <property type="term" value="P:amino acid metabolic process"/>
    <property type="evidence" value="ECO:0007669"/>
    <property type="project" value="InterPro"/>
</dbReference>
<keyword evidence="5 8" id="KW-0808">Transferase</keyword>
<feature type="domain" description="Aminotransferase class I/classII large" evidence="9">
    <location>
        <begin position="2"/>
        <end position="291"/>
    </location>
</feature>
<dbReference type="FunFam" id="3.40.640.10:FF:000033">
    <property type="entry name" value="Aspartate aminotransferase"/>
    <property type="match status" value="1"/>
</dbReference>
<organism evidence="10 11">
    <name type="scientific">Roseovarius nubinhibens</name>
    <dbReference type="NCBI Taxonomy" id="314263"/>
    <lineage>
        <taxon>Bacteria</taxon>
        <taxon>Pseudomonadati</taxon>
        <taxon>Pseudomonadota</taxon>
        <taxon>Alphaproteobacteria</taxon>
        <taxon>Rhodobacterales</taxon>
        <taxon>Roseobacteraceae</taxon>
        <taxon>Roseovarius</taxon>
    </lineage>
</organism>
<dbReference type="EMBL" id="DMVW01000049">
    <property type="protein sequence ID" value="HAR51206.1"/>
    <property type="molecule type" value="Genomic_DNA"/>
</dbReference>
<evidence type="ECO:0000256" key="5">
    <source>
        <dbReference type="ARBA" id="ARBA00022679"/>
    </source>
</evidence>
<evidence type="ECO:0000259" key="9">
    <source>
        <dbReference type="Pfam" id="PF00155"/>
    </source>
</evidence>
<dbReference type="Proteomes" id="UP000264719">
    <property type="component" value="Unassembled WGS sequence"/>
</dbReference>
<comment type="subunit">
    <text evidence="3">Homodimer.</text>
</comment>
<dbReference type="InterPro" id="IPR004838">
    <property type="entry name" value="NHTrfase_class1_PyrdxlP-BS"/>
</dbReference>
<feature type="non-terminal residue" evidence="10">
    <location>
        <position position="1"/>
    </location>
</feature>
<keyword evidence="6" id="KW-0663">Pyridoxal phosphate</keyword>
<dbReference type="InterPro" id="IPR015421">
    <property type="entry name" value="PyrdxlP-dep_Trfase_major"/>
</dbReference>
<dbReference type="GO" id="GO:0004069">
    <property type="term" value="F:L-aspartate:2-oxoglutarate aminotransferase activity"/>
    <property type="evidence" value="ECO:0007669"/>
    <property type="project" value="UniProtKB-EC"/>
</dbReference>
<evidence type="ECO:0000256" key="6">
    <source>
        <dbReference type="ARBA" id="ARBA00022898"/>
    </source>
</evidence>
<dbReference type="PANTHER" id="PTHR46383:SF1">
    <property type="entry name" value="ASPARTATE AMINOTRANSFERASE"/>
    <property type="match status" value="1"/>
</dbReference>
<evidence type="ECO:0000313" key="11">
    <source>
        <dbReference type="Proteomes" id="UP000264719"/>
    </source>
</evidence>
<dbReference type="EC" id="2.6.1.-" evidence="8"/>
<protein>
    <recommendedName>
        <fullName evidence="8">Aminotransferase</fullName>
        <ecNumber evidence="8">2.6.1.-</ecNumber>
    </recommendedName>
</protein>
<sequence length="301" mass="32087">AKQLIFESFAATLNDGDEVIVPAPFWVSYPDIVALNGGTPVIVSCPRETGFKLTPAQLEAAITPRTRWVILCAPSNPTGALYSRDELEGLAGVLRAHPHVAVMTDDIYEHLVYDDVTPHALLAIAPDLRPRVVMINGMSKAYAMTGWRVGYAAGPAPVISAITKLLGQSTTCACSFAQAAAVEALSGDQTALHDMVAIYQRRRNLMFEALKAIPGIDCDLPEGAFYIYPDVSGLLGKQTPDGKRIETDLDLSLYLLEAVGVAVMDGTSYGVSPCLRLSFATSEDVITEGCALIAQACAALK</sequence>
<evidence type="ECO:0000256" key="4">
    <source>
        <dbReference type="ARBA" id="ARBA00022576"/>
    </source>
</evidence>
<dbReference type="InterPro" id="IPR015422">
    <property type="entry name" value="PyrdxlP-dep_Trfase_small"/>
</dbReference>
<dbReference type="CDD" id="cd00609">
    <property type="entry name" value="AAT_like"/>
    <property type="match status" value="1"/>
</dbReference>
<dbReference type="SUPFAM" id="SSF53383">
    <property type="entry name" value="PLP-dependent transferases"/>
    <property type="match status" value="1"/>
</dbReference>
<proteinExistence type="inferred from homology"/>
<dbReference type="InterPro" id="IPR004839">
    <property type="entry name" value="Aminotransferase_I/II_large"/>
</dbReference>
<gene>
    <name evidence="10" type="ORF">DCS45_04920</name>
</gene>
<evidence type="ECO:0000256" key="2">
    <source>
        <dbReference type="ARBA" id="ARBA00007441"/>
    </source>
</evidence>
<dbReference type="Gene3D" id="3.90.1150.10">
    <property type="entry name" value="Aspartate Aminotransferase, domain 1"/>
    <property type="match status" value="1"/>
</dbReference>
<evidence type="ECO:0000256" key="7">
    <source>
        <dbReference type="ARBA" id="ARBA00049185"/>
    </source>
</evidence>
<reference evidence="10 11" key="1">
    <citation type="journal article" date="2018" name="Nat. Biotechnol.">
        <title>A standardized bacterial taxonomy based on genome phylogeny substantially revises the tree of life.</title>
        <authorList>
            <person name="Parks D.H."/>
            <person name="Chuvochina M."/>
            <person name="Waite D.W."/>
            <person name="Rinke C."/>
            <person name="Skarshewski A."/>
            <person name="Chaumeil P.A."/>
            <person name="Hugenholtz P."/>
        </authorList>
    </citation>
    <scope>NUCLEOTIDE SEQUENCE [LARGE SCALE GENOMIC DNA]</scope>
    <source>
        <strain evidence="10">UBA9169</strain>
    </source>
</reference>
<dbReference type="InterPro" id="IPR050596">
    <property type="entry name" value="AspAT/PAT-like"/>
</dbReference>